<dbReference type="SMART" id="SM00875">
    <property type="entry name" value="BACK"/>
    <property type="match status" value="1"/>
</dbReference>
<dbReference type="SUPFAM" id="SSF117281">
    <property type="entry name" value="Kelch motif"/>
    <property type="match status" value="1"/>
</dbReference>
<dbReference type="Pfam" id="PF00651">
    <property type="entry name" value="BTB"/>
    <property type="match status" value="1"/>
</dbReference>
<evidence type="ECO:0000259" key="3">
    <source>
        <dbReference type="PROSITE" id="PS50097"/>
    </source>
</evidence>
<dbReference type="InterPro" id="IPR006652">
    <property type="entry name" value="Kelch_1"/>
</dbReference>
<sequence>MQNGLECSTYTSEKYAEKILDGIFQLRCQREFCDVTLEADGISYRAHKIILASASTYCKLLFADPQVGDTIKLKDVKANGLKNVLDFVYSNKLRLSLDNIEDTLKAAEVLLVREAIKLCFGFLEDHLTEENSLEILNIARNYGPPEGLKQESVDCVDHQYAEIPGHLENLKAVDKSTLCDILDRKDVPEYREIDLFNLAVAWLQHDSSRLIEAGDILSRIRFGLIPLEDLQGQVRQTSIMKTDSSCFRYLQDALSYHAQLYTQPALNWEGSSIRSNTERLLVIGGRTGDNHVSRSVYVRYEKGNSWSELEDLCTPLYNHCVAVINDFLYVIGGQTQYDPTGRYPSNEVFRFDPRQGSWLQVSGMQERRTRFHAQVVSERIIVVGGGTLLGHLTSTVEEYNPSENRWEFTAPFPMPVADHAGTAHKGILYISGGFSAGKTLNDVYSYLPRLKRWVVNRSMAFARCDHGMAVTGDKIFCIGGRTLNTAKEWTHVNETEVYCPSTDHWTTLTLSPFDCCQFGISGYGSKLYITGGGSLRRMNKEDGVFIYNPEAKMWEKAGSLPRPLVDHASCVIRIPYHMTEKLWEKNTISTGTDKKKSTLNLFIKGKVENAL</sequence>
<keyword evidence="1" id="KW-0880">Kelch repeat</keyword>
<feature type="domain" description="BTB" evidence="3">
    <location>
        <begin position="33"/>
        <end position="97"/>
    </location>
</feature>
<dbReference type="InterPro" id="IPR011333">
    <property type="entry name" value="SKP1/BTB/POZ_sf"/>
</dbReference>
<dbReference type="Pfam" id="PF24981">
    <property type="entry name" value="Beta-prop_ATRN-LZTR1"/>
    <property type="match status" value="1"/>
</dbReference>
<evidence type="ECO:0000256" key="1">
    <source>
        <dbReference type="ARBA" id="ARBA00022441"/>
    </source>
</evidence>
<name>A0A8T2JV15_9PIPI</name>
<protein>
    <recommendedName>
        <fullName evidence="3">BTB domain-containing protein</fullName>
    </recommendedName>
</protein>
<dbReference type="PANTHER" id="PTHR45632:SF15">
    <property type="entry name" value="BTB DOMAIN-CONTAINING PROTEIN"/>
    <property type="match status" value="1"/>
</dbReference>
<dbReference type="InterPro" id="IPR017096">
    <property type="entry name" value="BTB-kelch_protein"/>
</dbReference>
<dbReference type="InterPro" id="IPR011705">
    <property type="entry name" value="BACK"/>
</dbReference>
<dbReference type="PIRSF" id="PIRSF037037">
    <property type="entry name" value="Kelch-like_protein_gigaxonin"/>
    <property type="match status" value="1"/>
</dbReference>
<gene>
    <name evidence="4" type="ORF">GDO86_014795</name>
</gene>
<keyword evidence="2" id="KW-0677">Repeat</keyword>
<dbReference type="Gene3D" id="2.120.10.80">
    <property type="entry name" value="Kelch-type beta propeller"/>
    <property type="match status" value="1"/>
</dbReference>
<dbReference type="Pfam" id="PF07707">
    <property type="entry name" value="BACK"/>
    <property type="match status" value="1"/>
</dbReference>
<keyword evidence="5" id="KW-1185">Reference proteome</keyword>
<dbReference type="InterPro" id="IPR015915">
    <property type="entry name" value="Kelch-typ_b-propeller"/>
</dbReference>
<accession>A0A8T2JV15</accession>
<dbReference type="Proteomes" id="UP000812440">
    <property type="component" value="Chromosome 8_10"/>
</dbReference>
<dbReference type="AlphaFoldDB" id="A0A8T2JV15"/>
<dbReference type="InterPro" id="IPR000210">
    <property type="entry name" value="BTB/POZ_dom"/>
</dbReference>
<comment type="caution">
    <text evidence="4">The sequence shown here is derived from an EMBL/GenBank/DDBJ whole genome shotgun (WGS) entry which is preliminary data.</text>
</comment>
<dbReference type="PROSITE" id="PS50097">
    <property type="entry name" value="BTB"/>
    <property type="match status" value="1"/>
</dbReference>
<evidence type="ECO:0000313" key="4">
    <source>
        <dbReference type="EMBL" id="KAG8447443.1"/>
    </source>
</evidence>
<dbReference type="Gene3D" id="1.25.40.420">
    <property type="match status" value="1"/>
</dbReference>
<organism evidence="4 5">
    <name type="scientific">Hymenochirus boettgeri</name>
    <name type="common">Congo dwarf clawed frog</name>
    <dbReference type="NCBI Taxonomy" id="247094"/>
    <lineage>
        <taxon>Eukaryota</taxon>
        <taxon>Metazoa</taxon>
        <taxon>Chordata</taxon>
        <taxon>Craniata</taxon>
        <taxon>Vertebrata</taxon>
        <taxon>Euteleostomi</taxon>
        <taxon>Amphibia</taxon>
        <taxon>Batrachia</taxon>
        <taxon>Anura</taxon>
        <taxon>Pipoidea</taxon>
        <taxon>Pipidae</taxon>
        <taxon>Pipinae</taxon>
        <taxon>Hymenochirus</taxon>
    </lineage>
</organism>
<dbReference type="Gene3D" id="3.30.710.10">
    <property type="entry name" value="Potassium Channel Kv1.1, Chain A"/>
    <property type="match status" value="1"/>
</dbReference>
<evidence type="ECO:0000256" key="2">
    <source>
        <dbReference type="ARBA" id="ARBA00022737"/>
    </source>
</evidence>
<evidence type="ECO:0000313" key="5">
    <source>
        <dbReference type="Proteomes" id="UP000812440"/>
    </source>
</evidence>
<dbReference type="SUPFAM" id="SSF54695">
    <property type="entry name" value="POZ domain"/>
    <property type="match status" value="1"/>
</dbReference>
<dbReference type="SMART" id="SM00612">
    <property type="entry name" value="Kelch"/>
    <property type="match status" value="6"/>
</dbReference>
<dbReference type="SMART" id="SM00225">
    <property type="entry name" value="BTB"/>
    <property type="match status" value="1"/>
</dbReference>
<dbReference type="OrthoDB" id="1925334at2759"/>
<reference evidence="4" key="1">
    <citation type="thesis" date="2020" institute="ProQuest LLC" country="789 East Eisenhower Parkway, Ann Arbor, MI, USA">
        <title>Comparative Genomics and Chromosome Evolution.</title>
        <authorList>
            <person name="Mudd A.B."/>
        </authorList>
    </citation>
    <scope>NUCLEOTIDE SEQUENCE</scope>
    <source>
        <strain evidence="4">Female2</strain>
        <tissue evidence="4">Blood</tissue>
    </source>
</reference>
<proteinExistence type="predicted"/>
<dbReference type="EMBL" id="JAACNH010000003">
    <property type="protein sequence ID" value="KAG8447443.1"/>
    <property type="molecule type" value="Genomic_DNA"/>
</dbReference>
<dbReference type="PANTHER" id="PTHR45632">
    <property type="entry name" value="LD33804P"/>
    <property type="match status" value="1"/>
</dbReference>
<dbReference type="InterPro" id="IPR056737">
    <property type="entry name" value="Beta-prop_ATRN-MKLN-like"/>
</dbReference>